<evidence type="ECO:0000256" key="3">
    <source>
        <dbReference type="ARBA" id="ARBA00022603"/>
    </source>
</evidence>
<dbReference type="EC" id="2.1.1.113" evidence="2"/>
<evidence type="ECO:0000256" key="2">
    <source>
        <dbReference type="ARBA" id="ARBA00012185"/>
    </source>
</evidence>
<dbReference type="AlphaFoldDB" id="A0A0F9E8S9"/>
<dbReference type="GO" id="GO:0032259">
    <property type="term" value="P:methylation"/>
    <property type="evidence" value="ECO:0007669"/>
    <property type="project" value="UniProtKB-KW"/>
</dbReference>
<evidence type="ECO:0000259" key="10">
    <source>
        <dbReference type="Pfam" id="PF01555"/>
    </source>
</evidence>
<evidence type="ECO:0000256" key="9">
    <source>
        <dbReference type="SAM" id="MobiDB-lite"/>
    </source>
</evidence>
<proteinExistence type="inferred from homology"/>
<evidence type="ECO:0000256" key="8">
    <source>
        <dbReference type="ARBA" id="ARBA00049120"/>
    </source>
</evidence>
<dbReference type="Pfam" id="PF01555">
    <property type="entry name" value="N6_N4_Mtase"/>
    <property type="match status" value="1"/>
</dbReference>
<sequence>MKSQILQGDVIDIIKKILAESINCVVTSPPYYGLRNYGLPPTDWPEVSYAPMPGLPPLIIPPTTCCLGLEDSIEAYVGHIVLVFRGLWKVLRNDGTLWLNLGDSYATGTKASRPQFSPNGTVGANRPEAQNSVPRVGTPTGLKTKDLIGIPWRVAFALQADGWYLRNDIIWHKPSATPESVADRCTKAHEYIFLLTKKAKYWYDQDAIREPHKEESIKRDQAGYKAAFVGRHTMPGENRPYSDSHNGFNHPSGRNKRTVWTVPAKPYKGAHFATFPAKLIEPCILAGCPSRVCVECDEPWVRVVKKTKFTPTCQCCPLPARKEATRPGVVLDPFFGAGTVGVVAKQLKRKWSGIELNADYIEMARERLDQTQP</sequence>
<dbReference type="GO" id="GO:0003677">
    <property type="term" value="F:DNA binding"/>
    <property type="evidence" value="ECO:0007669"/>
    <property type="project" value="UniProtKB-KW"/>
</dbReference>
<evidence type="ECO:0000256" key="1">
    <source>
        <dbReference type="ARBA" id="ARBA00010203"/>
    </source>
</evidence>
<keyword evidence="5" id="KW-0949">S-adenosyl-L-methionine</keyword>
<dbReference type="GO" id="GO:0008170">
    <property type="term" value="F:N-methyltransferase activity"/>
    <property type="evidence" value="ECO:0007669"/>
    <property type="project" value="InterPro"/>
</dbReference>
<dbReference type="GO" id="GO:0015667">
    <property type="term" value="F:site-specific DNA-methyltransferase (cytosine-N4-specific) activity"/>
    <property type="evidence" value="ECO:0007669"/>
    <property type="project" value="UniProtKB-EC"/>
</dbReference>
<accession>A0A0F9E8S9</accession>
<feature type="non-terminal residue" evidence="11">
    <location>
        <position position="373"/>
    </location>
</feature>
<name>A0A0F9E8S9_9ZZZZ</name>
<dbReference type="Gene3D" id="3.40.50.150">
    <property type="entry name" value="Vaccinia Virus protein VP39"/>
    <property type="match status" value="1"/>
</dbReference>
<comment type="catalytic activity">
    <reaction evidence="8">
        <text>a 2'-deoxycytidine in DNA + S-adenosyl-L-methionine = an N(4)-methyl-2'-deoxycytidine in DNA + S-adenosyl-L-homocysteine + H(+)</text>
        <dbReference type="Rhea" id="RHEA:16857"/>
        <dbReference type="Rhea" id="RHEA-COMP:11369"/>
        <dbReference type="Rhea" id="RHEA-COMP:13674"/>
        <dbReference type="ChEBI" id="CHEBI:15378"/>
        <dbReference type="ChEBI" id="CHEBI:57856"/>
        <dbReference type="ChEBI" id="CHEBI:59789"/>
        <dbReference type="ChEBI" id="CHEBI:85452"/>
        <dbReference type="ChEBI" id="CHEBI:137933"/>
        <dbReference type="EC" id="2.1.1.113"/>
    </reaction>
</comment>
<dbReference type="InterPro" id="IPR017985">
    <property type="entry name" value="MeTrfase_CN4_CS"/>
</dbReference>
<dbReference type="InterPro" id="IPR001091">
    <property type="entry name" value="RM_Methyltransferase"/>
</dbReference>
<comment type="similarity">
    <text evidence="1">Belongs to the N(4)/N(6)-methyltransferase family. N(4) subfamily.</text>
</comment>
<comment type="caution">
    <text evidence="11">The sequence shown here is derived from an EMBL/GenBank/DDBJ whole genome shotgun (WGS) entry which is preliminary data.</text>
</comment>
<feature type="region of interest" description="Disordered" evidence="9">
    <location>
        <begin position="110"/>
        <end position="138"/>
    </location>
</feature>
<evidence type="ECO:0000256" key="4">
    <source>
        <dbReference type="ARBA" id="ARBA00022679"/>
    </source>
</evidence>
<evidence type="ECO:0000256" key="6">
    <source>
        <dbReference type="ARBA" id="ARBA00022747"/>
    </source>
</evidence>
<keyword evidence="7" id="KW-0238">DNA-binding</keyword>
<feature type="domain" description="DNA methylase N-4/N-6" evidence="10">
    <location>
        <begin position="22"/>
        <end position="365"/>
    </location>
</feature>
<evidence type="ECO:0000313" key="11">
    <source>
        <dbReference type="EMBL" id="KKL70344.1"/>
    </source>
</evidence>
<evidence type="ECO:0000256" key="5">
    <source>
        <dbReference type="ARBA" id="ARBA00022691"/>
    </source>
</evidence>
<evidence type="ECO:0000256" key="7">
    <source>
        <dbReference type="ARBA" id="ARBA00023125"/>
    </source>
</evidence>
<keyword evidence="6" id="KW-0680">Restriction system</keyword>
<dbReference type="InterPro" id="IPR029063">
    <property type="entry name" value="SAM-dependent_MTases_sf"/>
</dbReference>
<dbReference type="PROSITE" id="PS00093">
    <property type="entry name" value="N4_MTASE"/>
    <property type="match status" value="1"/>
</dbReference>
<dbReference type="EMBL" id="LAZR01025926">
    <property type="protein sequence ID" value="KKL70344.1"/>
    <property type="molecule type" value="Genomic_DNA"/>
</dbReference>
<reference evidence="11" key="1">
    <citation type="journal article" date="2015" name="Nature">
        <title>Complex archaea that bridge the gap between prokaryotes and eukaryotes.</title>
        <authorList>
            <person name="Spang A."/>
            <person name="Saw J.H."/>
            <person name="Jorgensen S.L."/>
            <person name="Zaremba-Niedzwiedzka K."/>
            <person name="Martijn J."/>
            <person name="Lind A.E."/>
            <person name="van Eijk R."/>
            <person name="Schleper C."/>
            <person name="Guy L."/>
            <person name="Ettema T.J."/>
        </authorList>
    </citation>
    <scope>NUCLEOTIDE SEQUENCE</scope>
</reference>
<organism evidence="11">
    <name type="scientific">marine sediment metagenome</name>
    <dbReference type="NCBI Taxonomy" id="412755"/>
    <lineage>
        <taxon>unclassified sequences</taxon>
        <taxon>metagenomes</taxon>
        <taxon>ecological metagenomes</taxon>
    </lineage>
</organism>
<dbReference type="SUPFAM" id="SSF53335">
    <property type="entry name" value="S-adenosyl-L-methionine-dependent methyltransferases"/>
    <property type="match status" value="1"/>
</dbReference>
<keyword evidence="3" id="KW-0489">Methyltransferase</keyword>
<protein>
    <recommendedName>
        <fullName evidence="2">site-specific DNA-methyltransferase (cytosine-N(4)-specific)</fullName>
        <ecNumber evidence="2">2.1.1.113</ecNumber>
    </recommendedName>
</protein>
<dbReference type="InterPro" id="IPR002941">
    <property type="entry name" value="DNA_methylase_N4/N6"/>
</dbReference>
<dbReference type="GO" id="GO:0009307">
    <property type="term" value="P:DNA restriction-modification system"/>
    <property type="evidence" value="ECO:0007669"/>
    <property type="project" value="UniProtKB-KW"/>
</dbReference>
<feature type="compositionally biased region" description="Polar residues" evidence="9">
    <location>
        <begin position="110"/>
        <end position="133"/>
    </location>
</feature>
<dbReference type="PRINTS" id="PR00508">
    <property type="entry name" value="S21N4MTFRASE"/>
</dbReference>
<gene>
    <name evidence="11" type="ORF">LCGC14_2105880</name>
</gene>
<keyword evidence="4" id="KW-0808">Transferase</keyword>